<keyword evidence="1" id="KW-1133">Transmembrane helix</keyword>
<accession>A0A2P2QHK7</accession>
<sequence length="27" mass="3083">MHARIYLFALVLVLNNVNHLITFSLGL</sequence>
<feature type="transmembrane region" description="Helical" evidence="1">
    <location>
        <begin position="6"/>
        <end position="26"/>
    </location>
</feature>
<protein>
    <submittedName>
        <fullName evidence="2">Uncharacterized protein</fullName>
    </submittedName>
</protein>
<evidence type="ECO:0000313" key="2">
    <source>
        <dbReference type="EMBL" id="MBX66446.1"/>
    </source>
</evidence>
<name>A0A2P2QHK7_RHIMU</name>
<dbReference type="EMBL" id="GGEC01085962">
    <property type="protein sequence ID" value="MBX66446.1"/>
    <property type="molecule type" value="Transcribed_RNA"/>
</dbReference>
<evidence type="ECO:0000256" key="1">
    <source>
        <dbReference type="SAM" id="Phobius"/>
    </source>
</evidence>
<keyword evidence="1" id="KW-0812">Transmembrane</keyword>
<reference evidence="2" key="1">
    <citation type="submission" date="2018-02" db="EMBL/GenBank/DDBJ databases">
        <title>Rhizophora mucronata_Transcriptome.</title>
        <authorList>
            <person name="Meera S.P."/>
            <person name="Sreeshan A."/>
            <person name="Augustine A."/>
        </authorList>
    </citation>
    <scope>NUCLEOTIDE SEQUENCE</scope>
    <source>
        <tissue evidence="2">Leaf</tissue>
    </source>
</reference>
<proteinExistence type="predicted"/>
<dbReference type="AlphaFoldDB" id="A0A2P2QHK7"/>
<keyword evidence="1" id="KW-0472">Membrane</keyword>
<organism evidence="2">
    <name type="scientific">Rhizophora mucronata</name>
    <name type="common">Asiatic mangrove</name>
    <dbReference type="NCBI Taxonomy" id="61149"/>
    <lineage>
        <taxon>Eukaryota</taxon>
        <taxon>Viridiplantae</taxon>
        <taxon>Streptophyta</taxon>
        <taxon>Embryophyta</taxon>
        <taxon>Tracheophyta</taxon>
        <taxon>Spermatophyta</taxon>
        <taxon>Magnoliopsida</taxon>
        <taxon>eudicotyledons</taxon>
        <taxon>Gunneridae</taxon>
        <taxon>Pentapetalae</taxon>
        <taxon>rosids</taxon>
        <taxon>fabids</taxon>
        <taxon>Malpighiales</taxon>
        <taxon>Rhizophoraceae</taxon>
        <taxon>Rhizophora</taxon>
    </lineage>
</organism>